<dbReference type="EMBL" id="JACSPW010000023">
    <property type="protein sequence ID" value="MBD8034785.1"/>
    <property type="molecule type" value="Genomic_DNA"/>
</dbReference>
<evidence type="ECO:0000313" key="1">
    <source>
        <dbReference type="EMBL" id="MBD8034785.1"/>
    </source>
</evidence>
<protein>
    <submittedName>
        <fullName evidence="1">Uncharacterized protein</fullName>
    </submittedName>
</protein>
<proteinExistence type="predicted"/>
<accession>A0ABR8XS60</accession>
<reference evidence="1 2" key="1">
    <citation type="submission" date="2020-08" db="EMBL/GenBank/DDBJ databases">
        <title>A Genomic Blueprint of the Chicken Gut Microbiome.</title>
        <authorList>
            <person name="Gilroy R."/>
            <person name="Ravi A."/>
            <person name="Getino M."/>
            <person name="Pursley I."/>
            <person name="Horton D.L."/>
            <person name="Alikhan N.-F."/>
            <person name="Baker D."/>
            <person name="Gharbi K."/>
            <person name="Hall N."/>
            <person name="Watson M."/>
            <person name="Adriaenssens E.M."/>
            <person name="Foster-Nyarko E."/>
            <person name="Jarju S."/>
            <person name="Secka A."/>
            <person name="Antonio M."/>
            <person name="Oren A."/>
            <person name="Chaudhuri R."/>
            <person name="La Ragione R.M."/>
            <person name="Hildebrand F."/>
            <person name="Pallen M.J."/>
        </authorList>
    </citation>
    <scope>NUCLEOTIDE SEQUENCE [LARGE SCALE GENOMIC DNA]</scope>
    <source>
        <strain evidence="1 2">Sa1YVA6</strain>
    </source>
</reference>
<gene>
    <name evidence="1" type="ORF">H9632_17100</name>
</gene>
<comment type="caution">
    <text evidence="1">The sequence shown here is derived from an EMBL/GenBank/DDBJ whole genome shotgun (WGS) entry which is preliminary data.</text>
</comment>
<dbReference type="Proteomes" id="UP000600565">
    <property type="component" value="Unassembled WGS sequence"/>
</dbReference>
<name>A0ABR8XS60_9BACL</name>
<organism evidence="1 2">
    <name type="scientific">Solibacillus merdavium</name>
    <dbReference type="NCBI Taxonomy" id="2762218"/>
    <lineage>
        <taxon>Bacteria</taxon>
        <taxon>Bacillati</taxon>
        <taxon>Bacillota</taxon>
        <taxon>Bacilli</taxon>
        <taxon>Bacillales</taxon>
        <taxon>Caryophanaceae</taxon>
        <taxon>Solibacillus</taxon>
    </lineage>
</organism>
<evidence type="ECO:0000313" key="2">
    <source>
        <dbReference type="Proteomes" id="UP000600565"/>
    </source>
</evidence>
<sequence length="158" mass="18811">MFFRSKLIKNDKKYSAEMLFKDVSSEKWDKDNLTKANLDFSIDSVRLVNEYADRLIQTEFGQQLLKEHHDNLITRIGAYVGEVIKHHKDGQYRWFDFNSIRENTVHLNNYSISVQDESVLYSKKMDDVLCPIYEVKQYFDGKSKYSNFLEYVEVTIKK</sequence>
<keyword evidence="2" id="KW-1185">Reference proteome</keyword>
<dbReference type="RefSeq" id="WP_191705272.1">
    <property type="nucleotide sequence ID" value="NZ_JACSPW010000023.1"/>
</dbReference>